<feature type="chain" id="PRO_5040146779" description="Secreted protein" evidence="1">
    <location>
        <begin position="23"/>
        <end position="100"/>
    </location>
</feature>
<dbReference type="Proteomes" id="UP000886653">
    <property type="component" value="Unassembled WGS sequence"/>
</dbReference>
<evidence type="ECO:0000256" key="1">
    <source>
        <dbReference type="SAM" id="SignalP"/>
    </source>
</evidence>
<sequence length="100" mass="11144">MYWACMGLWFLTLPAHIDEVWSFLSVSGFLTIGQTRRQCSRSGSVDVGLFLNLSNAVFLMFAKLSCMKLAKKKYGQFCNGHAKVGVEFDRPSLVFVALVG</sequence>
<dbReference type="EMBL" id="MU167230">
    <property type="protein sequence ID" value="KAG0149110.1"/>
    <property type="molecule type" value="Genomic_DNA"/>
</dbReference>
<evidence type="ECO:0000313" key="2">
    <source>
        <dbReference type="EMBL" id="KAG0149110.1"/>
    </source>
</evidence>
<evidence type="ECO:0008006" key="4">
    <source>
        <dbReference type="Google" id="ProtNLM"/>
    </source>
</evidence>
<dbReference type="AlphaFoldDB" id="A0A9P6TEV6"/>
<keyword evidence="3" id="KW-1185">Reference proteome</keyword>
<feature type="signal peptide" evidence="1">
    <location>
        <begin position="1"/>
        <end position="22"/>
    </location>
</feature>
<evidence type="ECO:0000313" key="3">
    <source>
        <dbReference type="Proteomes" id="UP000886653"/>
    </source>
</evidence>
<keyword evidence="1" id="KW-0732">Signal</keyword>
<protein>
    <recommendedName>
        <fullName evidence="4">Secreted protein</fullName>
    </recommendedName>
</protein>
<proteinExistence type="predicted"/>
<reference evidence="2" key="1">
    <citation type="submission" date="2013-11" db="EMBL/GenBank/DDBJ databases">
        <title>Genome sequence of the fusiform rust pathogen reveals effectors for host alternation and coevolution with pine.</title>
        <authorList>
            <consortium name="DOE Joint Genome Institute"/>
            <person name="Smith K."/>
            <person name="Pendleton A."/>
            <person name="Kubisiak T."/>
            <person name="Anderson C."/>
            <person name="Salamov A."/>
            <person name="Aerts A."/>
            <person name="Riley R."/>
            <person name="Clum A."/>
            <person name="Lindquist E."/>
            <person name="Ence D."/>
            <person name="Campbell M."/>
            <person name="Kronenberg Z."/>
            <person name="Feau N."/>
            <person name="Dhillon B."/>
            <person name="Hamelin R."/>
            <person name="Burleigh J."/>
            <person name="Smith J."/>
            <person name="Yandell M."/>
            <person name="Nelson C."/>
            <person name="Grigoriev I."/>
            <person name="Davis J."/>
        </authorList>
    </citation>
    <scope>NUCLEOTIDE SEQUENCE</scope>
    <source>
        <strain evidence="2">G11</strain>
    </source>
</reference>
<name>A0A9P6TEV6_9BASI</name>
<accession>A0A9P6TEV6</accession>
<comment type="caution">
    <text evidence="2">The sequence shown here is derived from an EMBL/GenBank/DDBJ whole genome shotgun (WGS) entry which is preliminary data.</text>
</comment>
<gene>
    <name evidence="2" type="ORF">CROQUDRAFT_348971</name>
</gene>
<organism evidence="2 3">
    <name type="scientific">Cronartium quercuum f. sp. fusiforme G11</name>
    <dbReference type="NCBI Taxonomy" id="708437"/>
    <lineage>
        <taxon>Eukaryota</taxon>
        <taxon>Fungi</taxon>
        <taxon>Dikarya</taxon>
        <taxon>Basidiomycota</taxon>
        <taxon>Pucciniomycotina</taxon>
        <taxon>Pucciniomycetes</taxon>
        <taxon>Pucciniales</taxon>
        <taxon>Coleosporiaceae</taxon>
        <taxon>Cronartium</taxon>
    </lineage>
</organism>